<proteinExistence type="predicted"/>
<dbReference type="OrthoDB" id="2015447at2759"/>
<organism evidence="1 2">
    <name type="scientific">Bugula neritina</name>
    <name type="common">Brown bryozoan</name>
    <name type="synonym">Sertularia neritina</name>
    <dbReference type="NCBI Taxonomy" id="10212"/>
    <lineage>
        <taxon>Eukaryota</taxon>
        <taxon>Metazoa</taxon>
        <taxon>Spiralia</taxon>
        <taxon>Lophotrochozoa</taxon>
        <taxon>Bryozoa</taxon>
        <taxon>Gymnolaemata</taxon>
        <taxon>Cheilostomatida</taxon>
        <taxon>Flustrina</taxon>
        <taxon>Buguloidea</taxon>
        <taxon>Bugulidae</taxon>
        <taxon>Bugula</taxon>
    </lineage>
</organism>
<keyword evidence="2" id="KW-1185">Reference proteome</keyword>
<dbReference type="AlphaFoldDB" id="A0A7J7KT90"/>
<comment type="caution">
    <text evidence="1">The sequence shown here is derived from an EMBL/GenBank/DDBJ whole genome shotgun (WGS) entry which is preliminary data.</text>
</comment>
<protein>
    <submittedName>
        <fullName evidence="1">Uncharacterized protein</fullName>
    </submittedName>
</protein>
<dbReference type="EMBL" id="VXIV02000051">
    <property type="protein sequence ID" value="KAF6041402.1"/>
    <property type="molecule type" value="Genomic_DNA"/>
</dbReference>
<evidence type="ECO:0000313" key="1">
    <source>
        <dbReference type="EMBL" id="KAF6041402.1"/>
    </source>
</evidence>
<gene>
    <name evidence="1" type="ORF">EB796_000290</name>
</gene>
<dbReference type="Proteomes" id="UP000593567">
    <property type="component" value="Unassembled WGS sequence"/>
</dbReference>
<name>A0A7J7KT90_BUGNE</name>
<evidence type="ECO:0000313" key="2">
    <source>
        <dbReference type="Proteomes" id="UP000593567"/>
    </source>
</evidence>
<accession>A0A7J7KT90</accession>
<sequence>MTNSSYYNFYSKATSYTNKDKSAFSCDHHNVTKSMCAGSRNHWIELRSSAAGGDDLCYCCRLLRPQDAAPVSGYTGRRSAVGKDIVLLSYNQYTSILHSEEAEEAGVHKLTGYHIRYPLVGKEPFYATFLEKCRKLSESEILSVFPSLPHGRRNLMSKLRVQWTLANNTCCITQQVHALAC</sequence>
<reference evidence="1" key="1">
    <citation type="submission" date="2020-06" db="EMBL/GenBank/DDBJ databases">
        <title>Draft genome of Bugula neritina, a colonial animal packing powerful symbionts and potential medicines.</title>
        <authorList>
            <person name="Rayko M."/>
        </authorList>
    </citation>
    <scope>NUCLEOTIDE SEQUENCE [LARGE SCALE GENOMIC DNA]</scope>
    <source>
        <strain evidence="1">Kwan_BN1</strain>
    </source>
</reference>